<dbReference type="GO" id="GO:0006813">
    <property type="term" value="P:potassium ion transport"/>
    <property type="evidence" value="ECO:0007669"/>
    <property type="project" value="UniProtKB-KW"/>
</dbReference>
<sequence length="542" mass="60395">MGSIVMEPDDMASYVSIYHPKAWYISIYHPKDNLSTICMPAVMIQSRGLFYTRGILDYSFPLLSQLSLASLVILFYSRLLKPLGQPSMVPQILGGIIQGPLLLGRTGGFTQPVPLERFIILNTIATFGYIFYFLIGVQMDPRMLNKNREEIIIGISTIALPLVLSNSSSFLAKGKISLADWPMSCSIVNNLFGFCMITPTILTNQQSGEKFVMIKTISTGIAMALIIFAVVWPIILWMLKRNTKVESITEEFIYVIFVGVLVAAFASQASDLNICYVPFLYRLAIPAGPPLGSALVEKLELTNSWLFMPLYFVKIGLVTDIFSVDVKSYLVVQLIIVIAWLGKFLRALVYSFFCDVAFKDAVLLCLVMNVQGVLDLGMYKMMKQANVHYHGCMGGTQERFGIMNNNILDMAPSSVGPLQSLLITGSSTTSGPHWQHGLLIVLLSSSWAEQMTGMQWLRARMARQPNINLTMVRLLDDGSITNDSTRERKLDNQVVCDFRLNMAGNYRVKYIEEVVKDGTGTTAAIMNLSLWEDAMISGCHSY</sequence>
<feature type="transmembrane region" description="Helical" evidence="10">
    <location>
        <begin position="184"/>
        <end position="202"/>
    </location>
</feature>
<feature type="transmembrane region" description="Helical" evidence="10">
    <location>
        <begin position="251"/>
        <end position="270"/>
    </location>
</feature>
<dbReference type="Gene3D" id="1.20.1530.20">
    <property type="match status" value="2"/>
</dbReference>
<feature type="domain" description="Cation/H+ exchanger transmembrane" evidence="11">
    <location>
        <begin position="71"/>
        <end position="167"/>
    </location>
</feature>
<dbReference type="GO" id="GO:0016020">
    <property type="term" value="C:membrane"/>
    <property type="evidence" value="ECO:0007669"/>
    <property type="project" value="UniProtKB-SubCell"/>
</dbReference>
<keyword evidence="6 10" id="KW-1133">Transmembrane helix</keyword>
<dbReference type="Pfam" id="PF00999">
    <property type="entry name" value="Na_H_Exchanger"/>
    <property type="match status" value="2"/>
</dbReference>
<dbReference type="GO" id="GO:0015297">
    <property type="term" value="F:antiporter activity"/>
    <property type="evidence" value="ECO:0007669"/>
    <property type="project" value="InterPro"/>
</dbReference>
<comment type="similarity">
    <text evidence="9">Belongs to the monovalent cation:proton antiporter 2 (CPA2) transporter (TC 2.A.37) family. CHX (TC 2.A.37.4) subfamily.</text>
</comment>
<keyword evidence="7" id="KW-0406">Ion transport</keyword>
<dbReference type="Proteomes" id="UP000585474">
    <property type="component" value="Unassembled WGS sequence"/>
</dbReference>
<feature type="transmembrane region" description="Helical" evidence="10">
    <location>
        <begin position="118"/>
        <end position="139"/>
    </location>
</feature>
<dbReference type="PANTHER" id="PTHR32468">
    <property type="entry name" value="CATION/H + ANTIPORTER"/>
    <property type="match status" value="1"/>
</dbReference>
<dbReference type="OrthoDB" id="1868135at2759"/>
<organism evidence="12 13">
    <name type="scientific">Actinidia rufa</name>
    <dbReference type="NCBI Taxonomy" id="165716"/>
    <lineage>
        <taxon>Eukaryota</taxon>
        <taxon>Viridiplantae</taxon>
        <taxon>Streptophyta</taxon>
        <taxon>Embryophyta</taxon>
        <taxon>Tracheophyta</taxon>
        <taxon>Spermatophyta</taxon>
        <taxon>Magnoliopsida</taxon>
        <taxon>eudicotyledons</taxon>
        <taxon>Gunneridae</taxon>
        <taxon>Pentapetalae</taxon>
        <taxon>asterids</taxon>
        <taxon>Ericales</taxon>
        <taxon>Actinidiaceae</taxon>
        <taxon>Actinidia</taxon>
    </lineage>
</organism>
<feature type="transmembrane region" description="Helical" evidence="10">
    <location>
        <begin position="305"/>
        <end position="322"/>
    </location>
</feature>
<feature type="transmembrane region" description="Helical" evidence="10">
    <location>
        <begin position="214"/>
        <end position="239"/>
    </location>
</feature>
<gene>
    <name evidence="12" type="ORF">Acr_00g0033420</name>
</gene>
<dbReference type="AlphaFoldDB" id="A0A7J0DGU8"/>
<comment type="caution">
    <text evidence="12">The sequence shown here is derived from an EMBL/GenBank/DDBJ whole genome shotgun (WGS) entry which is preliminary data.</text>
</comment>
<protein>
    <recommendedName>
        <fullName evidence="11">Cation/H+ exchanger transmembrane domain-containing protein</fullName>
    </recommendedName>
</protein>
<evidence type="ECO:0000256" key="8">
    <source>
        <dbReference type="ARBA" id="ARBA00023136"/>
    </source>
</evidence>
<dbReference type="InterPro" id="IPR006153">
    <property type="entry name" value="Cation/H_exchanger_TM"/>
</dbReference>
<keyword evidence="13" id="KW-1185">Reference proteome</keyword>
<dbReference type="InterPro" id="IPR038770">
    <property type="entry name" value="Na+/solute_symporter_sf"/>
</dbReference>
<evidence type="ECO:0000313" key="12">
    <source>
        <dbReference type="EMBL" id="GFS34342.1"/>
    </source>
</evidence>
<name>A0A7J0DGU8_9ERIC</name>
<dbReference type="GO" id="GO:0006885">
    <property type="term" value="P:regulation of pH"/>
    <property type="evidence" value="ECO:0007669"/>
    <property type="project" value="TreeGrafter"/>
</dbReference>
<dbReference type="EMBL" id="BJWL01000211">
    <property type="protein sequence ID" value="GFS34342.1"/>
    <property type="molecule type" value="Genomic_DNA"/>
</dbReference>
<comment type="subcellular location">
    <subcellularLocation>
        <location evidence="1">Membrane</location>
        <topology evidence="1">Multi-pass membrane protein</topology>
    </subcellularLocation>
</comment>
<evidence type="ECO:0000256" key="6">
    <source>
        <dbReference type="ARBA" id="ARBA00022989"/>
    </source>
</evidence>
<evidence type="ECO:0000256" key="3">
    <source>
        <dbReference type="ARBA" id="ARBA00022538"/>
    </source>
</evidence>
<keyword evidence="5" id="KW-0630">Potassium</keyword>
<reference evidence="13" key="1">
    <citation type="submission" date="2019-07" db="EMBL/GenBank/DDBJ databases">
        <title>De Novo Assembly of kiwifruit Actinidia rufa.</title>
        <authorList>
            <person name="Sugita-Konishi S."/>
            <person name="Sato K."/>
            <person name="Mori E."/>
            <person name="Abe Y."/>
            <person name="Kisaki G."/>
            <person name="Hamano K."/>
            <person name="Suezawa K."/>
            <person name="Otani M."/>
            <person name="Fukuda T."/>
            <person name="Manabe T."/>
            <person name="Gomi K."/>
            <person name="Tabuchi M."/>
            <person name="Akimitsu K."/>
            <person name="Kataoka I."/>
        </authorList>
    </citation>
    <scope>NUCLEOTIDE SEQUENCE [LARGE SCALE GENOMIC DNA]</scope>
    <source>
        <strain evidence="13">cv. Fuchu</strain>
    </source>
</reference>
<evidence type="ECO:0000313" key="13">
    <source>
        <dbReference type="Proteomes" id="UP000585474"/>
    </source>
</evidence>
<evidence type="ECO:0000256" key="7">
    <source>
        <dbReference type="ARBA" id="ARBA00023065"/>
    </source>
</evidence>
<dbReference type="GO" id="GO:1902600">
    <property type="term" value="P:proton transmembrane transport"/>
    <property type="evidence" value="ECO:0007669"/>
    <property type="project" value="InterPro"/>
</dbReference>
<evidence type="ECO:0000256" key="5">
    <source>
        <dbReference type="ARBA" id="ARBA00022958"/>
    </source>
</evidence>
<dbReference type="InterPro" id="IPR050794">
    <property type="entry name" value="CPA2_transporter"/>
</dbReference>
<dbReference type="PANTHER" id="PTHR32468:SF114">
    <property type="entry name" value="CATION_H+ EXCHANGER DOMAIN-CONTAINING PROTEIN"/>
    <property type="match status" value="1"/>
</dbReference>
<proteinExistence type="inferred from homology"/>
<evidence type="ECO:0000259" key="11">
    <source>
        <dbReference type="Pfam" id="PF00999"/>
    </source>
</evidence>
<keyword evidence="4 10" id="KW-0812">Transmembrane</keyword>
<feature type="domain" description="Cation/H+ exchanger transmembrane" evidence="11">
    <location>
        <begin position="184"/>
        <end position="385"/>
    </location>
</feature>
<accession>A0A7J0DGU8</accession>
<evidence type="ECO:0000256" key="4">
    <source>
        <dbReference type="ARBA" id="ARBA00022692"/>
    </source>
</evidence>
<evidence type="ECO:0000256" key="9">
    <source>
        <dbReference type="ARBA" id="ARBA00038341"/>
    </source>
</evidence>
<feature type="transmembrane region" description="Helical" evidence="10">
    <location>
        <begin position="329"/>
        <end position="349"/>
    </location>
</feature>
<evidence type="ECO:0000256" key="2">
    <source>
        <dbReference type="ARBA" id="ARBA00022448"/>
    </source>
</evidence>
<keyword evidence="3" id="KW-0633">Potassium transport</keyword>
<feature type="transmembrane region" description="Helical" evidence="10">
    <location>
        <begin position="151"/>
        <end position="172"/>
    </location>
</feature>
<keyword evidence="2" id="KW-0813">Transport</keyword>
<dbReference type="GO" id="GO:0012505">
    <property type="term" value="C:endomembrane system"/>
    <property type="evidence" value="ECO:0007669"/>
    <property type="project" value="TreeGrafter"/>
</dbReference>
<keyword evidence="8 10" id="KW-0472">Membrane</keyword>
<feature type="transmembrane region" description="Helical" evidence="10">
    <location>
        <begin position="55"/>
        <end position="76"/>
    </location>
</feature>
<evidence type="ECO:0000256" key="1">
    <source>
        <dbReference type="ARBA" id="ARBA00004141"/>
    </source>
</evidence>
<evidence type="ECO:0000256" key="10">
    <source>
        <dbReference type="SAM" id="Phobius"/>
    </source>
</evidence>